<evidence type="ECO:0000313" key="1">
    <source>
        <dbReference type="EMBL" id="PWN52503.1"/>
    </source>
</evidence>
<reference evidence="1 2" key="1">
    <citation type="journal article" date="2018" name="Mol. Biol. Evol.">
        <title>Broad Genomic Sampling Reveals a Smut Pathogenic Ancestry of the Fungal Clade Ustilaginomycotina.</title>
        <authorList>
            <person name="Kijpornyongpan T."/>
            <person name="Mondo S.J."/>
            <person name="Barry K."/>
            <person name="Sandor L."/>
            <person name="Lee J."/>
            <person name="Lipzen A."/>
            <person name="Pangilinan J."/>
            <person name="LaButti K."/>
            <person name="Hainaut M."/>
            <person name="Henrissat B."/>
            <person name="Grigoriev I.V."/>
            <person name="Spatafora J.W."/>
            <person name="Aime M.C."/>
        </authorList>
    </citation>
    <scope>NUCLEOTIDE SEQUENCE [LARGE SCALE GENOMIC DNA]</scope>
    <source>
        <strain evidence="1 2">SA 807</strain>
    </source>
</reference>
<accession>A0ACD0P310</accession>
<keyword evidence="2" id="KW-1185">Reference proteome</keyword>
<protein>
    <submittedName>
        <fullName evidence="1">Uncharacterized protein</fullName>
    </submittedName>
</protein>
<sequence length="226" mass="22378">MIASKLAAVLALALAAASPALSTLVATSPVASTTGRGGKKLDVEWKDDGTSPKISSDWGSVNIFLATGSHDVQFKLQELGTAVSPSKTSGSYTIDPSVGPDGGYYFIRFEGTNAAANGIPPMAFSARFTLKGMSGQFNSTVMAELSGPGGTVSSGGAASSTATIRASTQTVGTSRTLTTTTTRSSSAQTVTGTPASASSTSGAMSNRVAGISSLIVGALAVGAALV</sequence>
<gene>
    <name evidence="1" type="ORF">IE53DRAFT_373529</name>
</gene>
<organism evidence="1 2">
    <name type="scientific">Violaceomyces palustris</name>
    <dbReference type="NCBI Taxonomy" id="1673888"/>
    <lineage>
        <taxon>Eukaryota</taxon>
        <taxon>Fungi</taxon>
        <taxon>Dikarya</taxon>
        <taxon>Basidiomycota</taxon>
        <taxon>Ustilaginomycotina</taxon>
        <taxon>Ustilaginomycetes</taxon>
        <taxon>Violaceomycetales</taxon>
        <taxon>Violaceomycetaceae</taxon>
        <taxon>Violaceomyces</taxon>
    </lineage>
</organism>
<name>A0ACD0P310_9BASI</name>
<dbReference type="EMBL" id="KZ819773">
    <property type="protein sequence ID" value="PWN52503.1"/>
    <property type="molecule type" value="Genomic_DNA"/>
</dbReference>
<proteinExistence type="predicted"/>
<dbReference type="Proteomes" id="UP000245626">
    <property type="component" value="Unassembled WGS sequence"/>
</dbReference>
<evidence type="ECO:0000313" key="2">
    <source>
        <dbReference type="Proteomes" id="UP000245626"/>
    </source>
</evidence>